<reference evidence="3" key="1">
    <citation type="journal article" date="2019" name="Int. J. Syst. Evol. Microbiol.">
        <title>The Global Catalogue of Microorganisms (GCM) 10K type strain sequencing project: providing services to taxonomists for standard genome sequencing and annotation.</title>
        <authorList>
            <consortium name="The Broad Institute Genomics Platform"/>
            <consortium name="The Broad Institute Genome Sequencing Center for Infectious Disease"/>
            <person name="Wu L."/>
            <person name="Ma J."/>
        </authorList>
    </citation>
    <scope>NUCLEOTIDE SEQUENCE [LARGE SCALE GENOMIC DNA]</scope>
    <source>
        <strain evidence="3">CGMCC 1.16031</strain>
    </source>
</reference>
<dbReference type="Pfam" id="PF12514">
    <property type="entry name" value="DUF3718"/>
    <property type="match status" value="1"/>
</dbReference>
<gene>
    <name evidence="2" type="ORF">ACFP85_15535</name>
</gene>
<feature type="chain" id="PRO_5045653874" evidence="1">
    <location>
        <begin position="22"/>
        <end position="129"/>
    </location>
</feature>
<comment type="caution">
    <text evidence="2">The sequence shown here is derived from an EMBL/GenBank/DDBJ whole genome shotgun (WGS) entry which is preliminary data.</text>
</comment>
<dbReference type="RefSeq" id="WP_131257681.1">
    <property type="nucleotide sequence ID" value="NZ_JBHSUS010000001.1"/>
</dbReference>
<evidence type="ECO:0000256" key="1">
    <source>
        <dbReference type="SAM" id="SignalP"/>
    </source>
</evidence>
<proteinExistence type="predicted"/>
<keyword evidence="3" id="KW-1185">Reference proteome</keyword>
<organism evidence="2 3">
    <name type="scientific">Pseudobowmanella zhangzhouensis</name>
    <dbReference type="NCBI Taxonomy" id="1537679"/>
    <lineage>
        <taxon>Bacteria</taxon>
        <taxon>Pseudomonadati</taxon>
        <taxon>Pseudomonadota</taxon>
        <taxon>Gammaproteobacteria</taxon>
        <taxon>Alteromonadales</taxon>
        <taxon>Alteromonadaceae</taxon>
    </lineage>
</organism>
<dbReference type="Proteomes" id="UP001596364">
    <property type="component" value="Unassembled WGS sequence"/>
</dbReference>
<feature type="signal peptide" evidence="1">
    <location>
        <begin position="1"/>
        <end position="21"/>
    </location>
</feature>
<accession>A0ABW1XQL9</accession>
<evidence type="ECO:0000313" key="3">
    <source>
        <dbReference type="Proteomes" id="UP001596364"/>
    </source>
</evidence>
<keyword evidence="1" id="KW-0732">Signal</keyword>
<name>A0ABW1XQL9_9ALTE</name>
<evidence type="ECO:0000313" key="2">
    <source>
        <dbReference type="EMBL" id="MFC6441565.1"/>
    </source>
</evidence>
<protein>
    <submittedName>
        <fullName evidence="2">DUF3718 domain-containing protein</fullName>
    </submittedName>
</protein>
<dbReference type="InterPro" id="IPR022193">
    <property type="entry name" value="DUF3718"/>
</dbReference>
<sequence>MRILSTAVLSCALVISHAAVADINEDLQNICTIVKNNDKGEIRKKLKKIKDEYRFRLGDVYDGVACDGKSLIRWAMENGANDVGAFMVKQMSKSDLSKPEADGLTIQQWAEANGHIGSEIGQELIARLN</sequence>
<dbReference type="EMBL" id="JBHSUS010000001">
    <property type="protein sequence ID" value="MFC6441565.1"/>
    <property type="molecule type" value="Genomic_DNA"/>
</dbReference>